<dbReference type="EMBL" id="CM009301">
    <property type="protein sequence ID" value="PNT09812.1"/>
    <property type="molecule type" value="Genomic_DNA"/>
</dbReference>
<evidence type="ECO:0000313" key="2">
    <source>
        <dbReference type="Proteomes" id="UP000006729"/>
    </source>
</evidence>
<sequence>MFSREFGTLALIRTAKLRCSTPMAVFRSLLCVLLLFSIMMPVPVVNGATQDYQVFRGKDGVACYVSNRKFRVPWL</sequence>
<dbReference type="AlphaFoldDB" id="U5FXG1"/>
<keyword evidence="2" id="KW-1185">Reference proteome</keyword>
<organism evidence="1 2">
    <name type="scientific">Populus trichocarpa</name>
    <name type="common">Western balsam poplar</name>
    <name type="synonym">Populus balsamifera subsp. trichocarpa</name>
    <dbReference type="NCBI Taxonomy" id="3694"/>
    <lineage>
        <taxon>Eukaryota</taxon>
        <taxon>Viridiplantae</taxon>
        <taxon>Streptophyta</taxon>
        <taxon>Embryophyta</taxon>
        <taxon>Tracheophyta</taxon>
        <taxon>Spermatophyta</taxon>
        <taxon>Magnoliopsida</taxon>
        <taxon>eudicotyledons</taxon>
        <taxon>Gunneridae</taxon>
        <taxon>Pentapetalae</taxon>
        <taxon>rosids</taxon>
        <taxon>fabids</taxon>
        <taxon>Malpighiales</taxon>
        <taxon>Salicaceae</taxon>
        <taxon>Saliceae</taxon>
        <taxon>Populus</taxon>
    </lineage>
</organism>
<dbReference type="InParanoid" id="U5FXG1"/>
<proteinExistence type="predicted"/>
<dbReference type="Proteomes" id="UP000006729">
    <property type="component" value="Chromosome 12"/>
</dbReference>
<gene>
    <name evidence="1" type="ORF">POPTR_012G065900</name>
</gene>
<reference evidence="1 2" key="1">
    <citation type="journal article" date="2006" name="Science">
        <title>The genome of black cottonwood, Populus trichocarpa (Torr. &amp; Gray).</title>
        <authorList>
            <person name="Tuskan G.A."/>
            <person name="Difazio S."/>
            <person name="Jansson S."/>
            <person name="Bohlmann J."/>
            <person name="Grigoriev I."/>
            <person name="Hellsten U."/>
            <person name="Putnam N."/>
            <person name="Ralph S."/>
            <person name="Rombauts S."/>
            <person name="Salamov A."/>
            <person name="Schein J."/>
            <person name="Sterck L."/>
            <person name="Aerts A."/>
            <person name="Bhalerao R.R."/>
            <person name="Bhalerao R.P."/>
            <person name="Blaudez D."/>
            <person name="Boerjan W."/>
            <person name="Brun A."/>
            <person name="Brunner A."/>
            <person name="Busov V."/>
            <person name="Campbell M."/>
            <person name="Carlson J."/>
            <person name="Chalot M."/>
            <person name="Chapman J."/>
            <person name="Chen G.L."/>
            <person name="Cooper D."/>
            <person name="Coutinho P.M."/>
            <person name="Couturier J."/>
            <person name="Covert S."/>
            <person name="Cronk Q."/>
            <person name="Cunningham R."/>
            <person name="Davis J."/>
            <person name="Degroeve S."/>
            <person name="Dejardin A."/>
            <person name="Depamphilis C."/>
            <person name="Detter J."/>
            <person name="Dirks B."/>
            <person name="Dubchak I."/>
            <person name="Duplessis S."/>
            <person name="Ehlting J."/>
            <person name="Ellis B."/>
            <person name="Gendler K."/>
            <person name="Goodstein D."/>
            <person name="Gribskov M."/>
            <person name="Grimwood J."/>
            <person name="Groover A."/>
            <person name="Gunter L."/>
            <person name="Hamberger B."/>
            <person name="Heinze B."/>
            <person name="Helariutta Y."/>
            <person name="Henrissat B."/>
            <person name="Holligan D."/>
            <person name="Holt R."/>
            <person name="Huang W."/>
            <person name="Islam-Faridi N."/>
            <person name="Jones S."/>
            <person name="Jones-Rhoades M."/>
            <person name="Jorgensen R."/>
            <person name="Joshi C."/>
            <person name="Kangasjarvi J."/>
            <person name="Karlsson J."/>
            <person name="Kelleher C."/>
            <person name="Kirkpatrick R."/>
            <person name="Kirst M."/>
            <person name="Kohler A."/>
            <person name="Kalluri U."/>
            <person name="Larimer F."/>
            <person name="Leebens-Mack J."/>
            <person name="Leple J.C."/>
            <person name="Locascio P."/>
            <person name="Lou Y."/>
            <person name="Lucas S."/>
            <person name="Martin F."/>
            <person name="Montanini B."/>
            <person name="Napoli C."/>
            <person name="Nelson D.R."/>
            <person name="Nelson C."/>
            <person name="Nieminen K."/>
            <person name="Nilsson O."/>
            <person name="Pereda V."/>
            <person name="Peter G."/>
            <person name="Philippe R."/>
            <person name="Pilate G."/>
            <person name="Poliakov A."/>
            <person name="Razumovskaya J."/>
            <person name="Richardson P."/>
            <person name="Rinaldi C."/>
            <person name="Ritland K."/>
            <person name="Rouze P."/>
            <person name="Ryaboy D."/>
            <person name="Schmutz J."/>
            <person name="Schrader J."/>
            <person name="Segerman B."/>
            <person name="Shin H."/>
            <person name="Siddiqui A."/>
            <person name="Sterky F."/>
            <person name="Terry A."/>
            <person name="Tsai C.J."/>
            <person name="Uberbacher E."/>
            <person name="Unneberg P."/>
            <person name="Vahala J."/>
            <person name="Wall K."/>
            <person name="Wessler S."/>
            <person name="Yang G."/>
            <person name="Yin T."/>
            <person name="Douglas C."/>
            <person name="Marra M."/>
            <person name="Sandberg G."/>
            <person name="Van de Peer Y."/>
            <person name="Rokhsar D."/>
        </authorList>
    </citation>
    <scope>NUCLEOTIDE SEQUENCE [LARGE SCALE GENOMIC DNA]</scope>
    <source>
        <strain evidence="2">cv. Nisqually</strain>
    </source>
</reference>
<evidence type="ECO:0000313" key="1">
    <source>
        <dbReference type="EMBL" id="PNT09812.1"/>
    </source>
</evidence>
<name>U5FXG1_POPTR</name>
<protein>
    <submittedName>
        <fullName evidence="1">Uncharacterized protein</fullName>
    </submittedName>
</protein>
<accession>U5FXG1</accession>